<dbReference type="PANTHER" id="PTHR37309">
    <property type="entry name" value="SLR0284 PROTEIN"/>
    <property type="match status" value="1"/>
</dbReference>
<keyword evidence="3" id="KW-1185">Reference proteome</keyword>
<dbReference type="Pfam" id="PF04020">
    <property type="entry name" value="Phage_holin_4_2"/>
    <property type="match status" value="1"/>
</dbReference>
<sequence>MNYLINLLVNAGVVMLLAYILPQIRVKSFGTALWVAFLISILNLTVGFLLRLPLNLVTFFLLGFLVRLVVTAIIIKLVDKLVSNFEVRGFWPALVIAIALAVAGALFDRNEAEERYDTAYQTTLNYPSVI</sequence>
<proteinExistence type="predicted"/>
<dbReference type="Proteomes" id="UP000240357">
    <property type="component" value="Unassembled WGS sequence"/>
</dbReference>
<keyword evidence="1" id="KW-0472">Membrane</keyword>
<dbReference type="RefSeq" id="WP_106927147.1">
    <property type="nucleotide sequence ID" value="NZ_PYFT01000001.1"/>
</dbReference>
<gene>
    <name evidence="2" type="ORF">AHMF7605_05280</name>
</gene>
<feature type="transmembrane region" description="Helical" evidence="1">
    <location>
        <begin position="57"/>
        <end position="78"/>
    </location>
</feature>
<keyword evidence="1" id="KW-0812">Transmembrane</keyword>
<evidence type="ECO:0008006" key="4">
    <source>
        <dbReference type="Google" id="ProtNLM"/>
    </source>
</evidence>
<dbReference type="InterPro" id="IPR007165">
    <property type="entry name" value="Phage_holin_4_2"/>
</dbReference>
<comment type="caution">
    <text evidence="2">The sequence shown here is derived from an EMBL/GenBank/DDBJ whole genome shotgun (WGS) entry which is preliminary data.</text>
</comment>
<organism evidence="2 3">
    <name type="scientific">Adhaeribacter arboris</name>
    <dbReference type="NCBI Taxonomy" id="2072846"/>
    <lineage>
        <taxon>Bacteria</taxon>
        <taxon>Pseudomonadati</taxon>
        <taxon>Bacteroidota</taxon>
        <taxon>Cytophagia</taxon>
        <taxon>Cytophagales</taxon>
        <taxon>Hymenobacteraceae</taxon>
        <taxon>Adhaeribacter</taxon>
    </lineage>
</organism>
<evidence type="ECO:0000256" key="1">
    <source>
        <dbReference type="SAM" id="Phobius"/>
    </source>
</evidence>
<keyword evidence="1" id="KW-1133">Transmembrane helix</keyword>
<protein>
    <recommendedName>
        <fullName evidence="4">Phage holin family protein</fullName>
    </recommendedName>
</protein>
<name>A0A2T2YC11_9BACT</name>
<evidence type="ECO:0000313" key="3">
    <source>
        <dbReference type="Proteomes" id="UP000240357"/>
    </source>
</evidence>
<feature type="transmembrane region" description="Helical" evidence="1">
    <location>
        <begin position="90"/>
        <end position="107"/>
    </location>
</feature>
<feature type="transmembrane region" description="Helical" evidence="1">
    <location>
        <begin position="32"/>
        <end position="50"/>
    </location>
</feature>
<reference evidence="2 3" key="1">
    <citation type="submission" date="2018-03" db="EMBL/GenBank/DDBJ databases">
        <title>Adhaeribacter sp. HMF7605 Genome sequencing and assembly.</title>
        <authorList>
            <person name="Kang H."/>
            <person name="Kang J."/>
            <person name="Cha I."/>
            <person name="Kim H."/>
            <person name="Joh K."/>
        </authorList>
    </citation>
    <scope>NUCLEOTIDE SEQUENCE [LARGE SCALE GENOMIC DNA]</scope>
    <source>
        <strain evidence="2 3">HMF7605</strain>
    </source>
</reference>
<dbReference type="OrthoDB" id="6402664at2"/>
<dbReference type="PANTHER" id="PTHR37309:SF1">
    <property type="entry name" value="SLR0284 PROTEIN"/>
    <property type="match status" value="1"/>
</dbReference>
<evidence type="ECO:0000313" key="2">
    <source>
        <dbReference type="EMBL" id="PSR52978.1"/>
    </source>
</evidence>
<dbReference type="AlphaFoldDB" id="A0A2T2YC11"/>
<accession>A0A2T2YC11</accession>
<feature type="transmembrane region" description="Helical" evidence="1">
    <location>
        <begin position="7"/>
        <end position="26"/>
    </location>
</feature>
<dbReference type="EMBL" id="PYFT01000001">
    <property type="protein sequence ID" value="PSR52978.1"/>
    <property type="molecule type" value="Genomic_DNA"/>
</dbReference>